<dbReference type="GO" id="GO:0004693">
    <property type="term" value="F:cyclin-dependent protein serine/threonine kinase activity"/>
    <property type="evidence" value="ECO:0007669"/>
    <property type="project" value="UniProtKB-EC"/>
</dbReference>
<reference evidence="13 14" key="1">
    <citation type="submission" date="2019-07" db="EMBL/GenBank/DDBJ databases">
        <title>Annotation for the trematode Paragonimus westermani.</title>
        <authorList>
            <person name="Choi Y.-J."/>
        </authorList>
    </citation>
    <scope>NUCLEOTIDE SEQUENCE [LARGE SCALE GENOMIC DNA]</scope>
    <source>
        <strain evidence="13">180907_Pwestermani</strain>
    </source>
</reference>
<comment type="caution">
    <text evidence="13">The sequence shown here is derived from an EMBL/GenBank/DDBJ whole genome shotgun (WGS) entry which is preliminary data.</text>
</comment>
<keyword evidence="4" id="KW-0808">Transferase</keyword>
<dbReference type="GO" id="GO:0000082">
    <property type="term" value="P:G1/S transition of mitotic cell cycle"/>
    <property type="evidence" value="ECO:0007669"/>
    <property type="project" value="TreeGrafter"/>
</dbReference>
<dbReference type="PANTHER" id="PTHR24056:SF550">
    <property type="entry name" value="CHROMOSOME UNDETERMINED SCAFFOLD_44, WHOLE GENOME SHOTGUN SEQUENCE"/>
    <property type="match status" value="1"/>
</dbReference>
<dbReference type="AlphaFoldDB" id="A0A8T0DU05"/>
<dbReference type="EMBL" id="JTDF01000726">
    <property type="protein sequence ID" value="KAF8571070.1"/>
    <property type="molecule type" value="Genomic_DNA"/>
</dbReference>
<dbReference type="SMART" id="SM00220">
    <property type="entry name" value="S_TKc"/>
    <property type="match status" value="1"/>
</dbReference>
<evidence type="ECO:0000256" key="7">
    <source>
        <dbReference type="ARBA" id="ARBA00022840"/>
    </source>
</evidence>
<evidence type="ECO:0000256" key="3">
    <source>
        <dbReference type="ARBA" id="ARBA00022527"/>
    </source>
</evidence>
<comment type="similarity">
    <text evidence="1">Belongs to the protein kinase superfamily. CMGC Ser/Thr protein kinase family. CDC2/CDKX subfamily.</text>
</comment>
<proteinExistence type="inferred from homology"/>
<dbReference type="OrthoDB" id="1732493at2759"/>
<gene>
    <name evidence="13" type="ORF">P879_05023</name>
</gene>
<keyword evidence="6" id="KW-0418">Kinase</keyword>
<keyword evidence="14" id="KW-1185">Reference proteome</keyword>
<dbReference type="GO" id="GO:0005737">
    <property type="term" value="C:cytoplasm"/>
    <property type="evidence" value="ECO:0007669"/>
    <property type="project" value="TreeGrafter"/>
</dbReference>
<dbReference type="Gene3D" id="3.30.200.20">
    <property type="entry name" value="Phosphorylase Kinase, domain 1"/>
    <property type="match status" value="1"/>
</dbReference>
<dbReference type="CDD" id="cd07829">
    <property type="entry name" value="STKc_CDK_like"/>
    <property type="match status" value="1"/>
</dbReference>
<dbReference type="Gene3D" id="1.10.510.10">
    <property type="entry name" value="Transferase(Phosphotransferase) domain 1"/>
    <property type="match status" value="1"/>
</dbReference>
<keyword evidence="3 11" id="KW-0723">Serine/threonine-protein kinase</keyword>
<dbReference type="GO" id="GO:0010468">
    <property type="term" value="P:regulation of gene expression"/>
    <property type="evidence" value="ECO:0007669"/>
    <property type="project" value="TreeGrafter"/>
</dbReference>
<dbReference type="Pfam" id="PF00069">
    <property type="entry name" value="Pkinase"/>
    <property type="match status" value="1"/>
</dbReference>
<evidence type="ECO:0000313" key="13">
    <source>
        <dbReference type="EMBL" id="KAF8571070.1"/>
    </source>
</evidence>
<organism evidence="13 14">
    <name type="scientific">Paragonimus westermani</name>
    <dbReference type="NCBI Taxonomy" id="34504"/>
    <lineage>
        <taxon>Eukaryota</taxon>
        <taxon>Metazoa</taxon>
        <taxon>Spiralia</taxon>
        <taxon>Lophotrochozoa</taxon>
        <taxon>Platyhelminthes</taxon>
        <taxon>Trematoda</taxon>
        <taxon>Digenea</taxon>
        <taxon>Plagiorchiida</taxon>
        <taxon>Troglotremata</taxon>
        <taxon>Troglotrematidae</taxon>
        <taxon>Paragonimus</taxon>
    </lineage>
</organism>
<evidence type="ECO:0000259" key="12">
    <source>
        <dbReference type="PROSITE" id="PS50011"/>
    </source>
</evidence>
<dbReference type="SUPFAM" id="SSF56112">
    <property type="entry name" value="Protein kinase-like (PK-like)"/>
    <property type="match status" value="1"/>
</dbReference>
<dbReference type="PROSITE" id="PS00108">
    <property type="entry name" value="PROTEIN_KINASE_ST"/>
    <property type="match status" value="1"/>
</dbReference>
<sequence>MQNRQFADTIVFREKYVKECRIGSGTYGVVYKVREKETNKIYAIKKITLENLEDGIPASTMREIGILLELNVYKHPNVIRYENIILTIVDHYFASSIQEIIHRNGQISIVYEYAEWDLKKFMESDYFEEASKFAMTNTALPISLVLSFSRQLLNALTFCHQVKVFHRDLKPSNLLLTTEGYLKLADFGLSRTYSIPNRTYCHDVVTLWYRAPELMLGAETYTKSIDIWSFGCILYEMITGKVLFPGDSEIDELFLIFRMLGTPNDHTWEGVSKFPDYKQDFPKFNAIGLRNLNLPAGAKSVLKHALQMDPQKRATVEQLNFEPFLQNAIMIPLHNYGKR</sequence>
<keyword evidence="5 10" id="KW-0547">Nucleotide-binding</keyword>
<comment type="catalytic activity">
    <reaction evidence="9">
        <text>L-seryl-[protein] + ATP = O-phospho-L-seryl-[protein] + ADP + H(+)</text>
        <dbReference type="Rhea" id="RHEA:17989"/>
        <dbReference type="Rhea" id="RHEA-COMP:9863"/>
        <dbReference type="Rhea" id="RHEA-COMP:11604"/>
        <dbReference type="ChEBI" id="CHEBI:15378"/>
        <dbReference type="ChEBI" id="CHEBI:29999"/>
        <dbReference type="ChEBI" id="CHEBI:30616"/>
        <dbReference type="ChEBI" id="CHEBI:83421"/>
        <dbReference type="ChEBI" id="CHEBI:456216"/>
        <dbReference type="EC" id="2.7.11.22"/>
    </reaction>
</comment>
<dbReference type="InterPro" id="IPR050108">
    <property type="entry name" value="CDK"/>
</dbReference>
<accession>A0A8T0DU05</accession>
<evidence type="ECO:0000256" key="1">
    <source>
        <dbReference type="ARBA" id="ARBA00006485"/>
    </source>
</evidence>
<feature type="domain" description="Protein kinase" evidence="12">
    <location>
        <begin position="16"/>
        <end position="325"/>
    </location>
</feature>
<dbReference type="GO" id="GO:0010389">
    <property type="term" value="P:regulation of G2/M transition of mitotic cell cycle"/>
    <property type="evidence" value="ECO:0007669"/>
    <property type="project" value="TreeGrafter"/>
</dbReference>
<evidence type="ECO:0000256" key="8">
    <source>
        <dbReference type="ARBA" id="ARBA00047811"/>
    </source>
</evidence>
<dbReference type="GO" id="GO:0007165">
    <property type="term" value="P:signal transduction"/>
    <property type="evidence" value="ECO:0007669"/>
    <property type="project" value="TreeGrafter"/>
</dbReference>
<evidence type="ECO:0000256" key="10">
    <source>
        <dbReference type="PROSITE-ProRule" id="PRU10141"/>
    </source>
</evidence>
<evidence type="ECO:0000256" key="6">
    <source>
        <dbReference type="ARBA" id="ARBA00022777"/>
    </source>
</evidence>
<dbReference type="PROSITE" id="PS00107">
    <property type="entry name" value="PROTEIN_KINASE_ATP"/>
    <property type="match status" value="1"/>
</dbReference>
<dbReference type="GO" id="GO:0000307">
    <property type="term" value="C:cyclin-dependent protein kinase holoenzyme complex"/>
    <property type="evidence" value="ECO:0007669"/>
    <property type="project" value="TreeGrafter"/>
</dbReference>
<dbReference type="GO" id="GO:0005634">
    <property type="term" value="C:nucleus"/>
    <property type="evidence" value="ECO:0007669"/>
    <property type="project" value="TreeGrafter"/>
</dbReference>
<dbReference type="InterPro" id="IPR017441">
    <property type="entry name" value="Protein_kinase_ATP_BS"/>
</dbReference>
<dbReference type="EC" id="2.7.11.22" evidence="2"/>
<dbReference type="PROSITE" id="PS50011">
    <property type="entry name" value="PROTEIN_KINASE_DOM"/>
    <property type="match status" value="1"/>
</dbReference>
<dbReference type="GO" id="GO:0005524">
    <property type="term" value="F:ATP binding"/>
    <property type="evidence" value="ECO:0007669"/>
    <property type="project" value="UniProtKB-UniRule"/>
</dbReference>
<comment type="catalytic activity">
    <reaction evidence="8">
        <text>L-threonyl-[protein] + ATP = O-phospho-L-threonyl-[protein] + ADP + H(+)</text>
        <dbReference type="Rhea" id="RHEA:46608"/>
        <dbReference type="Rhea" id="RHEA-COMP:11060"/>
        <dbReference type="Rhea" id="RHEA-COMP:11605"/>
        <dbReference type="ChEBI" id="CHEBI:15378"/>
        <dbReference type="ChEBI" id="CHEBI:30013"/>
        <dbReference type="ChEBI" id="CHEBI:30616"/>
        <dbReference type="ChEBI" id="CHEBI:61977"/>
        <dbReference type="ChEBI" id="CHEBI:456216"/>
        <dbReference type="EC" id="2.7.11.22"/>
    </reaction>
</comment>
<dbReference type="FunFam" id="3.30.200.20:FF:000124">
    <property type="entry name" value="Cyclin-dependent kinase 4"/>
    <property type="match status" value="1"/>
</dbReference>
<evidence type="ECO:0000256" key="5">
    <source>
        <dbReference type="ARBA" id="ARBA00022741"/>
    </source>
</evidence>
<dbReference type="InterPro" id="IPR000719">
    <property type="entry name" value="Prot_kinase_dom"/>
</dbReference>
<feature type="binding site" evidence="10">
    <location>
        <position position="46"/>
    </location>
    <ligand>
        <name>ATP</name>
        <dbReference type="ChEBI" id="CHEBI:30616"/>
    </ligand>
</feature>
<dbReference type="Proteomes" id="UP000699462">
    <property type="component" value="Unassembled WGS sequence"/>
</dbReference>
<dbReference type="InterPro" id="IPR011009">
    <property type="entry name" value="Kinase-like_dom_sf"/>
</dbReference>
<keyword evidence="7 10" id="KW-0067">ATP-binding</keyword>
<evidence type="ECO:0000256" key="9">
    <source>
        <dbReference type="ARBA" id="ARBA00048367"/>
    </source>
</evidence>
<evidence type="ECO:0000256" key="2">
    <source>
        <dbReference type="ARBA" id="ARBA00012425"/>
    </source>
</evidence>
<dbReference type="GO" id="GO:0030332">
    <property type="term" value="F:cyclin binding"/>
    <property type="evidence" value="ECO:0007669"/>
    <property type="project" value="TreeGrafter"/>
</dbReference>
<dbReference type="InterPro" id="IPR008271">
    <property type="entry name" value="Ser/Thr_kinase_AS"/>
</dbReference>
<evidence type="ECO:0000256" key="4">
    <source>
        <dbReference type="ARBA" id="ARBA00022679"/>
    </source>
</evidence>
<dbReference type="FunFam" id="1.10.510.10:FF:000611">
    <property type="entry name" value="CMGC family protein kinase"/>
    <property type="match status" value="1"/>
</dbReference>
<evidence type="ECO:0000313" key="14">
    <source>
        <dbReference type="Proteomes" id="UP000699462"/>
    </source>
</evidence>
<name>A0A8T0DU05_9TREM</name>
<protein>
    <recommendedName>
        <fullName evidence="2">cyclin-dependent kinase</fullName>
        <ecNumber evidence="2">2.7.11.22</ecNumber>
    </recommendedName>
</protein>
<evidence type="ECO:0000256" key="11">
    <source>
        <dbReference type="RuleBase" id="RU000304"/>
    </source>
</evidence>
<dbReference type="PANTHER" id="PTHR24056">
    <property type="entry name" value="CELL DIVISION PROTEIN KINASE"/>
    <property type="match status" value="1"/>
</dbReference>